<accession>X6P7A7</accession>
<organism evidence="1 2">
    <name type="scientific">Reticulomyxa filosa</name>
    <dbReference type="NCBI Taxonomy" id="46433"/>
    <lineage>
        <taxon>Eukaryota</taxon>
        <taxon>Sar</taxon>
        <taxon>Rhizaria</taxon>
        <taxon>Retaria</taxon>
        <taxon>Foraminifera</taxon>
        <taxon>Monothalamids</taxon>
        <taxon>Reticulomyxidae</taxon>
        <taxon>Reticulomyxa</taxon>
    </lineage>
</organism>
<comment type="caution">
    <text evidence="1">The sequence shown here is derived from an EMBL/GenBank/DDBJ whole genome shotgun (WGS) entry which is preliminary data.</text>
</comment>
<evidence type="ECO:0000313" key="2">
    <source>
        <dbReference type="Proteomes" id="UP000023152"/>
    </source>
</evidence>
<reference evidence="1 2" key="1">
    <citation type="journal article" date="2013" name="Curr. Biol.">
        <title>The Genome of the Foraminiferan Reticulomyxa filosa.</title>
        <authorList>
            <person name="Glockner G."/>
            <person name="Hulsmann N."/>
            <person name="Schleicher M."/>
            <person name="Noegel A.A."/>
            <person name="Eichinger L."/>
            <person name="Gallinger C."/>
            <person name="Pawlowski J."/>
            <person name="Sierra R."/>
            <person name="Euteneuer U."/>
            <person name="Pillet L."/>
            <person name="Moustafa A."/>
            <person name="Platzer M."/>
            <person name="Groth M."/>
            <person name="Szafranski K."/>
            <person name="Schliwa M."/>
        </authorList>
    </citation>
    <scope>NUCLEOTIDE SEQUENCE [LARGE SCALE GENOMIC DNA]</scope>
</reference>
<protein>
    <submittedName>
        <fullName evidence="1">Uncharacterized protein</fullName>
    </submittedName>
</protein>
<name>X6P7A7_RETFI</name>
<gene>
    <name evidence="1" type="ORF">RFI_02704</name>
</gene>
<dbReference type="Proteomes" id="UP000023152">
    <property type="component" value="Unassembled WGS sequence"/>
</dbReference>
<proteinExistence type="predicted"/>
<dbReference type="AlphaFoldDB" id="X6P7A7"/>
<evidence type="ECO:0000313" key="1">
    <source>
        <dbReference type="EMBL" id="ETO34390.1"/>
    </source>
</evidence>
<dbReference type="EMBL" id="ASPP01002621">
    <property type="protein sequence ID" value="ETO34390.1"/>
    <property type="molecule type" value="Genomic_DNA"/>
</dbReference>
<sequence>MAQETVTMKLEDLLQKTVQNNVFKEKIKDKAYKMNATGPIDRRLYNKIAKKSVNIIFTDERKWEQSDNCSNDEITGDHVNNLPVILSHLWGNVVHDTEKEGKNAHILNAAKAILGAILNQRIYAGLSCTISSVKSNSSQRKPFTVFPDILMSLSDKTCRKGELRSPFIAIDYKLPGKLLIFDNSKENLNMIWESRGSVYATKS</sequence>
<keyword evidence="2" id="KW-1185">Reference proteome</keyword>